<evidence type="ECO:0000259" key="1">
    <source>
        <dbReference type="PROSITE" id="PS50011"/>
    </source>
</evidence>
<dbReference type="OrthoDB" id="676979at2759"/>
<dbReference type="Proteomes" id="UP000829196">
    <property type="component" value="Unassembled WGS sequence"/>
</dbReference>
<organism evidence="2 3">
    <name type="scientific">Dendrobium nobile</name>
    <name type="common">Orchid</name>
    <dbReference type="NCBI Taxonomy" id="94219"/>
    <lineage>
        <taxon>Eukaryota</taxon>
        <taxon>Viridiplantae</taxon>
        <taxon>Streptophyta</taxon>
        <taxon>Embryophyta</taxon>
        <taxon>Tracheophyta</taxon>
        <taxon>Spermatophyta</taxon>
        <taxon>Magnoliopsida</taxon>
        <taxon>Liliopsida</taxon>
        <taxon>Asparagales</taxon>
        <taxon>Orchidaceae</taxon>
        <taxon>Epidendroideae</taxon>
        <taxon>Malaxideae</taxon>
        <taxon>Dendrobiinae</taxon>
        <taxon>Dendrobium</taxon>
    </lineage>
</organism>
<comment type="caution">
    <text evidence="2">The sequence shown here is derived from an EMBL/GenBank/DDBJ whole genome shotgun (WGS) entry which is preliminary data.</text>
</comment>
<sequence length="123" mass="14806">MLIEIKTAGKSKQRNLMKLVNFWLESDCRLIQYDYMENERLHDVLHEIKPSPFLDWKLRYKIAIGISQGLSYLHWDYKAIIHFNIKHKKKKKIFWTQKWSPTSKILELQGPWINSRPPQPPFG</sequence>
<dbReference type="InterPro" id="IPR000719">
    <property type="entry name" value="Prot_kinase_dom"/>
</dbReference>
<dbReference type="PANTHER" id="PTHR48006:SF7">
    <property type="entry name" value="LEUCINE-RICH REPEAT-CONTAINING N-TERMINAL PLANT-TYPE DOMAIN-CONTAINING PROTEIN"/>
    <property type="match status" value="1"/>
</dbReference>
<keyword evidence="3" id="KW-1185">Reference proteome</keyword>
<evidence type="ECO:0000313" key="2">
    <source>
        <dbReference type="EMBL" id="KAI0496328.1"/>
    </source>
</evidence>
<dbReference type="PROSITE" id="PS50011">
    <property type="entry name" value="PROTEIN_KINASE_DOM"/>
    <property type="match status" value="1"/>
</dbReference>
<dbReference type="GO" id="GO:0005524">
    <property type="term" value="F:ATP binding"/>
    <property type="evidence" value="ECO:0007669"/>
    <property type="project" value="InterPro"/>
</dbReference>
<accession>A0A8T3AJT5</accession>
<dbReference type="GO" id="GO:0004672">
    <property type="term" value="F:protein kinase activity"/>
    <property type="evidence" value="ECO:0007669"/>
    <property type="project" value="InterPro"/>
</dbReference>
<dbReference type="InterPro" id="IPR051824">
    <property type="entry name" value="LRR_Rcpt-Like_S/T_Kinase"/>
</dbReference>
<dbReference type="SMR" id="A0A8T3AJT5"/>
<reference evidence="2" key="1">
    <citation type="journal article" date="2022" name="Front. Genet.">
        <title>Chromosome-Scale Assembly of the Dendrobium nobile Genome Provides Insights Into the Molecular Mechanism of the Biosynthesis of the Medicinal Active Ingredient of Dendrobium.</title>
        <authorList>
            <person name="Xu Q."/>
            <person name="Niu S.-C."/>
            <person name="Li K.-L."/>
            <person name="Zheng P.-J."/>
            <person name="Zhang X.-J."/>
            <person name="Jia Y."/>
            <person name="Liu Y."/>
            <person name="Niu Y.-X."/>
            <person name="Yu L.-H."/>
            <person name="Chen D.-F."/>
            <person name="Zhang G.-Q."/>
        </authorList>
    </citation>
    <scope>NUCLEOTIDE SEQUENCE</scope>
    <source>
        <tissue evidence="2">Leaf</tissue>
    </source>
</reference>
<evidence type="ECO:0000313" key="3">
    <source>
        <dbReference type="Proteomes" id="UP000829196"/>
    </source>
</evidence>
<dbReference type="EMBL" id="JAGYWB010000016">
    <property type="protein sequence ID" value="KAI0496328.1"/>
    <property type="molecule type" value="Genomic_DNA"/>
</dbReference>
<proteinExistence type="predicted"/>
<dbReference type="InterPro" id="IPR011009">
    <property type="entry name" value="Kinase-like_dom_sf"/>
</dbReference>
<name>A0A8T3AJT5_DENNO</name>
<protein>
    <recommendedName>
        <fullName evidence="1">Protein kinase domain-containing protein</fullName>
    </recommendedName>
</protein>
<dbReference type="AlphaFoldDB" id="A0A8T3AJT5"/>
<dbReference type="Gene3D" id="1.10.510.10">
    <property type="entry name" value="Transferase(Phosphotransferase) domain 1"/>
    <property type="match status" value="1"/>
</dbReference>
<gene>
    <name evidence="2" type="ORF">KFK09_022644</name>
</gene>
<dbReference type="PANTHER" id="PTHR48006">
    <property type="entry name" value="LEUCINE-RICH REPEAT-CONTAINING PROTEIN DDB_G0281931-RELATED"/>
    <property type="match status" value="1"/>
</dbReference>
<dbReference type="SUPFAM" id="SSF56112">
    <property type="entry name" value="Protein kinase-like (PK-like)"/>
    <property type="match status" value="1"/>
</dbReference>
<feature type="domain" description="Protein kinase" evidence="1">
    <location>
        <begin position="1"/>
        <end position="123"/>
    </location>
</feature>